<sequence>MRGRQWGYNICNSTTEGQESLCQTSFFNSLDDFCLWGPPEPNAMIGDSEGEGVAWCTKPGKGTRLIPEGTFKGLQYIKTSDYIQIAGFIDQTKINVAAGDYGGEFDPHGADLRGNPLGGIMYSNAWGGGGENYQQVIEWSYFVGSDFFCFKACDPAGANDDKYCEHIYDRIGCNYNMPNQAKEGVFEECKGENQDYPGEYLENGVTMTYTQPGEGIAPEPTYTPRMPGSSECVTHTSSVLFAALASVGAGEGGTDAKPTEGAETTAGGPKPTGASDTGNTNTPGSPRPTGTGTPASGTDAEPEGAATHLTISAFSLMAIALSALFFS</sequence>
<accession>A0A5C3QUS5</accession>
<dbReference type="OrthoDB" id="2564904at2759"/>
<feature type="transmembrane region" description="Helical" evidence="2">
    <location>
        <begin position="305"/>
        <end position="326"/>
    </location>
</feature>
<evidence type="ECO:0000256" key="1">
    <source>
        <dbReference type="SAM" id="MobiDB-lite"/>
    </source>
</evidence>
<evidence type="ECO:0000313" key="3">
    <source>
        <dbReference type="EMBL" id="TFL04251.1"/>
    </source>
</evidence>
<keyword evidence="4" id="KW-1185">Reference proteome</keyword>
<evidence type="ECO:0008006" key="5">
    <source>
        <dbReference type="Google" id="ProtNLM"/>
    </source>
</evidence>
<evidence type="ECO:0000256" key="2">
    <source>
        <dbReference type="SAM" id="Phobius"/>
    </source>
</evidence>
<keyword evidence="2" id="KW-1133">Transmembrane helix</keyword>
<keyword evidence="2" id="KW-0812">Transmembrane</keyword>
<gene>
    <name evidence="3" type="ORF">BDV98DRAFT_563811</name>
</gene>
<name>A0A5C3QUS5_9AGAR</name>
<feature type="region of interest" description="Disordered" evidence="1">
    <location>
        <begin position="249"/>
        <end position="303"/>
    </location>
</feature>
<evidence type="ECO:0000313" key="4">
    <source>
        <dbReference type="Proteomes" id="UP000305067"/>
    </source>
</evidence>
<proteinExistence type="predicted"/>
<organism evidence="3 4">
    <name type="scientific">Pterulicium gracile</name>
    <dbReference type="NCBI Taxonomy" id="1884261"/>
    <lineage>
        <taxon>Eukaryota</taxon>
        <taxon>Fungi</taxon>
        <taxon>Dikarya</taxon>
        <taxon>Basidiomycota</taxon>
        <taxon>Agaricomycotina</taxon>
        <taxon>Agaricomycetes</taxon>
        <taxon>Agaricomycetidae</taxon>
        <taxon>Agaricales</taxon>
        <taxon>Pleurotineae</taxon>
        <taxon>Pterulaceae</taxon>
        <taxon>Pterulicium</taxon>
    </lineage>
</organism>
<dbReference type="STRING" id="1884261.A0A5C3QUS5"/>
<protein>
    <recommendedName>
        <fullName evidence="5">Macrofage activating glycoprotein</fullName>
    </recommendedName>
</protein>
<reference evidence="3 4" key="1">
    <citation type="journal article" date="2019" name="Nat. Ecol. Evol.">
        <title>Megaphylogeny resolves global patterns of mushroom evolution.</title>
        <authorList>
            <person name="Varga T."/>
            <person name="Krizsan K."/>
            <person name="Foldi C."/>
            <person name="Dima B."/>
            <person name="Sanchez-Garcia M."/>
            <person name="Sanchez-Ramirez S."/>
            <person name="Szollosi G.J."/>
            <person name="Szarkandi J.G."/>
            <person name="Papp V."/>
            <person name="Albert L."/>
            <person name="Andreopoulos W."/>
            <person name="Angelini C."/>
            <person name="Antonin V."/>
            <person name="Barry K.W."/>
            <person name="Bougher N.L."/>
            <person name="Buchanan P."/>
            <person name="Buyck B."/>
            <person name="Bense V."/>
            <person name="Catcheside P."/>
            <person name="Chovatia M."/>
            <person name="Cooper J."/>
            <person name="Damon W."/>
            <person name="Desjardin D."/>
            <person name="Finy P."/>
            <person name="Geml J."/>
            <person name="Haridas S."/>
            <person name="Hughes K."/>
            <person name="Justo A."/>
            <person name="Karasinski D."/>
            <person name="Kautmanova I."/>
            <person name="Kiss B."/>
            <person name="Kocsube S."/>
            <person name="Kotiranta H."/>
            <person name="LaButti K.M."/>
            <person name="Lechner B.E."/>
            <person name="Liimatainen K."/>
            <person name="Lipzen A."/>
            <person name="Lukacs Z."/>
            <person name="Mihaltcheva S."/>
            <person name="Morgado L.N."/>
            <person name="Niskanen T."/>
            <person name="Noordeloos M.E."/>
            <person name="Ohm R.A."/>
            <person name="Ortiz-Santana B."/>
            <person name="Ovrebo C."/>
            <person name="Racz N."/>
            <person name="Riley R."/>
            <person name="Savchenko A."/>
            <person name="Shiryaev A."/>
            <person name="Soop K."/>
            <person name="Spirin V."/>
            <person name="Szebenyi C."/>
            <person name="Tomsovsky M."/>
            <person name="Tulloss R.E."/>
            <person name="Uehling J."/>
            <person name="Grigoriev I.V."/>
            <person name="Vagvolgyi C."/>
            <person name="Papp T."/>
            <person name="Martin F.M."/>
            <person name="Miettinen O."/>
            <person name="Hibbett D.S."/>
            <person name="Nagy L.G."/>
        </authorList>
    </citation>
    <scope>NUCLEOTIDE SEQUENCE [LARGE SCALE GENOMIC DNA]</scope>
    <source>
        <strain evidence="3 4">CBS 309.79</strain>
    </source>
</reference>
<dbReference type="EMBL" id="ML178819">
    <property type="protein sequence ID" value="TFL04251.1"/>
    <property type="molecule type" value="Genomic_DNA"/>
</dbReference>
<feature type="compositionally biased region" description="Low complexity" evidence="1">
    <location>
        <begin position="277"/>
        <end position="298"/>
    </location>
</feature>
<dbReference type="AlphaFoldDB" id="A0A5C3QUS5"/>
<keyword evidence="2" id="KW-0472">Membrane</keyword>
<dbReference type="Proteomes" id="UP000305067">
    <property type="component" value="Unassembled WGS sequence"/>
</dbReference>